<proteinExistence type="predicted"/>
<dbReference type="InterPro" id="IPR019999">
    <property type="entry name" value="Anth_synth_I-like"/>
</dbReference>
<dbReference type="SUPFAM" id="SSF56322">
    <property type="entry name" value="ADC synthase"/>
    <property type="match status" value="1"/>
</dbReference>
<dbReference type="GO" id="GO:0046820">
    <property type="term" value="F:4-amino-4-deoxychorismate synthase activity"/>
    <property type="evidence" value="ECO:0007669"/>
    <property type="project" value="UniProtKB-EC"/>
</dbReference>
<keyword evidence="2" id="KW-0032">Aminotransferase</keyword>
<dbReference type="AlphaFoldDB" id="A0A3B0ZBG8"/>
<dbReference type="PANTHER" id="PTHR11236:SF9">
    <property type="entry name" value="ANTHRANILATE SYNTHASE COMPONENT 1"/>
    <property type="match status" value="1"/>
</dbReference>
<dbReference type="Gene3D" id="3.60.120.10">
    <property type="entry name" value="Anthranilate synthase"/>
    <property type="match status" value="1"/>
</dbReference>
<gene>
    <name evidence="2" type="ORF">MNBD_GAMMA17-1254</name>
</gene>
<reference evidence="2" key="1">
    <citation type="submission" date="2018-06" db="EMBL/GenBank/DDBJ databases">
        <authorList>
            <person name="Zhirakovskaya E."/>
        </authorList>
    </citation>
    <scope>NUCLEOTIDE SEQUENCE</scope>
</reference>
<feature type="non-terminal residue" evidence="2">
    <location>
        <position position="1"/>
    </location>
</feature>
<dbReference type="InterPro" id="IPR015890">
    <property type="entry name" value="Chorismate_C"/>
</dbReference>
<dbReference type="PANTHER" id="PTHR11236">
    <property type="entry name" value="AMINOBENZOATE/ANTHRANILATE SYNTHASE"/>
    <property type="match status" value="1"/>
</dbReference>
<dbReference type="EC" id="2.6.1.85" evidence="2"/>
<name>A0A3B0ZBG8_9ZZZZ</name>
<dbReference type="EMBL" id="UOFQ01000009">
    <property type="protein sequence ID" value="VAW84872.1"/>
    <property type="molecule type" value="Genomic_DNA"/>
</dbReference>
<accession>A0A3B0ZBG8</accession>
<feature type="domain" description="Chorismate-utilising enzyme C-terminal" evidence="1">
    <location>
        <begin position="111"/>
        <end position="364"/>
    </location>
</feature>
<keyword evidence="2" id="KW-0808">Transferase</keyword>
<protein>
    <submittedName>
        <fullName evidence="2">Para-aminobenzoate synthase, aminase component</fullName>
        <ecNumber evidence="2">2.6.1.85</ecNumber>
    </submittedName>
</protein>
<evidence type="ECO:0000313" key="2">
    <source>
        <dbReference type="EMBL" id="VAW84872.1"/>
    </source>
</evidence>
<organism evidence="2">
    <name type="scientific">hydrothermal vent metagenome</name>
    <dbReference type="NCBI Taxonomy" id="652676"/>
    <lineage>
        <taxon>unclassified sequences</taxon>
        <taxon>metagenomes</taxon>
        <taxon>ecological metagenomes</taxon>
    </lineage>
</organism>
<sequence>QNTSDSDHAIELPFYGGWFLYLGYELASQVEPNLKLPMAGFAKQLPIAYATRIPAAIIRDHHHNKNWLIAESDHAELLDVMLQDVEALVPSEIQIADIPFVTALLEDEPLRYLNAVDRIKQYIIDGDVFQANLSREWRGDIADGVSVTDIYRRLCEHNPAPFAGLACYQDTAVISSSPERLVDLKDGQVSTRPIAGTHPRASNDSDDQALSKALLQHPKERAEHIMLIDLERNDLGRVCKPGTIEVDEFMVLESYAHVHHIVSNVRGSKRQAVTPGEIIRALFPGGTITGCPKVRCMEIIAELEQTTRGPYTGAMGYLNRDGNMDLNILIRTIVTEGRALSLRAGAGIVADSSAAAELIETRIKARGLLRALGVNDAD</sequence>
<evidence type="ECO:0000259" key="1">
    <source>
        <dbReference type="Pfam" id="PF00425"/>
    </source>
</evidence>
<dbReference type="PRINTS" id="PR00095">
    <property type="entry name" value="ANTSNTHASEI"/>
</dbReference>
<dbReference type="Pfam" id="PF00425">
    <property type="entry name" value="Chorismate_bind"/>
    <property type="match status" value="1"/>
</dbReference>
<dbReference type="GO" id="GO:0000162">
    <property type="term" value="P:L-tryptophan biosynthetic process"/>
    <property type="evidence" value="ECO:0007669"/>
    <property type="project" value="TreeGrafter"/>
</dbReference>
<dbReference type="InterPro" id="IPR005801">
    <property type="entry name" value="ADC_synthase"/>
</dbReference>
<dbReference type="NCBIfam" id="NF006563">
    <property type="entry name" value="PRK09070.1"/>
    <property type="match status" value="1"/>
</dbReference>